<accession>A0A1Q8ENC0</accession>
<name>A0A1Q8ENC0_9PSED</name>
<dbReference type="EMBL" id="MSCT01000015">
    <property type="protein sequence ID" value="OLF53302.1"/>
    <property type="molecule type" value="Genomic_DNA"/>
</dbReference>
<proteinExistence type="predicted"/>
<dbReference type="AlphaFoldDB" id="A0A1Q8ENC0"/>
<dbReference type="Pfam" id="PF13503">
    <property type="entry name" value="DUF4123"/>
    <property type="match status" value="1"/>
</dbReference>
<reference evidence="2 3" key="1">
    <citation type="submission" date="2016-12" db="EMBL/GenBank/DDBJ databases">
        <authorList>
            <person name="Song W.-J."/>
            <person name="Kurnit D.M."/>
        </authorList>
    </citation>
    <scope>NUCLEOTIDE SEQUENCE [LARGE SCALE GENOMIC DNA]</scope>
    <source>
        <strain evidence="2 3">PCL1601</strain>
    </source>
</reference>
<dbReference type="Proteomes" id="UP000185578">
    <property type="component" value="Unassembled WGS sequence"/>
</dbReference>
<evidence type="ECO:0000313" key="3">
    <source>
        <dbReference type="Proteomes" id="UP000185578"/>
    </source>
</evidence>
<dbReference type="RefSeq" id="WP_075120403.1">
    <property type="nucleotide sequence ID" value="NZ_MSCT01000015.1"/>
</dbReference>
<evidence type="ECO:0000259" key="1">
    <source>
        <dbReference type="Pfam" id="PF13503"/>
    </source>
</evidence>
<evidence type="ECO:0000313" key="2">
    <source>
        <dbReference type="EMBL" id="OLF53302.1"/>
    </source>
</evidence>
<protein>
    <recommendedName>
        <fullName evidence="1">DUF4123 domain-containing protein</fullName>
    </recommendedName>
</protein>
<dbReference type="OrthoDB" id="955748at2"/>
<comment type="caution">
    <text evidence="2">The sequence shown here is derived from an EMBL/GenBank/DDBJ whole genome shotgun (WGS) entry which is preliminary data.</text>
</comment>
<organism evidence="2 3">
    <name type="scientific">Pseudomonas chlororaphis</name>
    <dbReference type="NCBI Taxonomy" id="587753"/>
    <lineage>
        <taxon>Bacteria</taxon>
        <taxon>Pseudomonadati</taxon>
        <taxon>Pseudomonadota</taxon>
        <taxon>Gammaproteobacteria</taxon>
        <taxon>Pseudomonadales</taxon>
        <taxon>Pseudomonadaceae</taxon>
        <taxon>Pseudomonas</taxon>
    </lineage>
</organism>
<gene>
    <name evidence="2" type="ORF">BTN82_17615</name>
</gene>
<feature type="domain" description="DUF4123" evidence="1">
    <location>
        <begin position="23"/>
        <end position="137"/>
    </location>
</feature>
<dbReference type="InterPro" id="IPR025391">
    <property type="entry name" value="DUF4123"/>
</dbReference>
<sequence length="247" mass="27866">MPSDRLTPQAWLARQPLHADERLYLVASNASDADPLKDFYQSEGASGLTAIWSGTPYADWQPVMPYLAELKPTSAFLDWIAATDADDWGWLAVSSCEPLVVFEHLRSLTQVKMPDGAEVFFRFWDGRHIGPILQGLGDGAPQVLPVFDRYLINGQALDIGQGVVKPPKPFPWWEVPEALLKQLTQDDPSTVIDNMMQWLQEEHAELYFSFPESNLRQKVARFVKRTPLTEENYTGLLKAHLENEVAA</sequence>